<accession>A0AA48LYN1</accession>
<dbReference type="Pfam" id="PF09917">
    <property type="entry name" value="DUF2147"/>
    <property type="match status" value="1"/>
</dbReference>
<feature type="domain" description="DUF2147" evidence="1">
    <location>
        <begin position="37"/>
        <end position="131"/>
    </location>
</feature>
<reference evidence="2" key="1">
    <citation type="submission" date="2023-07" db="EMBL/GenBank/DDBJ databases">
        <authorList>
            <person name="Pelsma A.J. K."/>
        </authorList>
    </citation>
    <scope>NUCLEOTIDE SEQUENCE</scope>
</reference>
<gene>
    <name evidence="2" type="ORF">AMST5_00176</name>
</gene>
<dbReference type="AlphaFoldDB" id="A0AA48LYN1"/>
<evidence type="ECO:0000313" key="2">
    <source>
        <dbReference type="EMBL" id="CAJ0849789.1"/>
    </source>
</evidence>
<dbReference type="InterPro" id="IPR019223">
    <property type="entry name" value="DUF2147"/>
</dbReference>
<dbReference type="PANTHER" id="PTHR36919">
    <property type="entry name" value="BLR1215 PROTEIN"/>
    <property type="match status" value="1"/>
</dbReference>
<name>A0AA48LYN1_9ZZZZ</name>
<protein>
    <recommendedName>
        <fullName evidence="1">DUF2147 domain-containing protein</fullName>
    </recommendedName>
</protein>
<sequence length="134" mass="14303">MRRFLLTRRLASVALSHLVAAVALGFSPAMADEGILGEWARGDGNARVRIAPCGGALCAVNTWIRDPSSGEHVGDRLVLNVASAGRALSGTAYDPQRKLNYSMSIEYGPKSMQTRGCVLAGIVCKSISWARLSR</sequence>
<organism evidence="2">
    <name type="scientific">freshwater sediment metagenome</name>
    <dbReference type="NCBI Taxonomy" id="556182"/>
    <lineage>
        <taxon>unclassified sequences</taxon>
        <taxon>metagenomes</taxon>
        <taxon>ecological metagenomes</taxon>
    </lineage>
</organism>
<proteinExistence type="predicted"/>
<evidence type="ECO:0000259" key="1">
    <source>
        <dbReference type="Pfam" id="PF09917"/>
    </source>
</evidence>
<dbReference type="PANTHER" id="PTHR36919:SF2">
    <property type="entry name" value="BLL6627 PROTEIN"/>
    <property type="match status" value="1"/>
</dbReference>
<dbReference type="EMBL" id="OY288114">
    <property type="protein sequence ID" value="CAJ0849789.1"/>
    <property type="molecule type" value="Genomic_DNA"/>
</dbReference>